<dbReference type="EMBL" id="BGZK01000145">
    <property type="protein sequence ID" value="GBP22956.1"/>
    <property type="molecule type" value="Genomic_DNA"/>
</dbReference>
<protein>
    <submittedName>
        <fullName evidence="1">Uncharacterized protein</fullName>
    </submittedName>
</protein>
<gene>
    <name evidence="1" type="ORF">EVAR_95357_1</name>
</gene>
<accession>A0A4C1UAN6</accession>
<organism evidence="1 2">
    <name type="scientific">Eumeta variegata</name>
    <name type="common">Bagworm moth</name>
    <name type="synonym">Eumeta japonica</name>
    <dbReference type="NCBI Taxonomy" id="151549"/>
    <lineage>
        <taxon>Eukaryota</taxon>
        <taxon>Metazoa</taxon>
        <taxon>Ecdysozoa</taxon>
        <taxon>Arthropoda</taxon>
        <taxon>Hexapoda</taxon>
        <taxon>Insecta</taxon>
        <taxon>Pterygota</taxon>
        <taxon>Neoptera</taxon>
        <taxon>Endopterygota</taxon>
        <taxon>Lepidoptera</taxon>
        <taxon>Glossata</taxon>
        <taxon>Ditrysia</taxon>
        <taxon>Tineoidea</taxon>
        <taxon>Psychidae</taxon>
        <taxon>Oiketicinae</taxon>
        <taxon>Eumeta</taxon>
    </lineage>
</organism>
<sequence>MNSRRYLQSKPFAWELALNGPTDYRFRRYSSAAGRRIRRYQTVAVKRFSPSSGPVAVRRPFPHLLCARFISGQSIHRRTRRSRESKLVMGKVAVPAAGAPERRLSRRCPYSPRRGRPIERRSLSRRYAFLIEKKLSTRHILIESGPVASLHPYKYKLVCFHYIEGEKVVQKLHSVYSAVACQPPQSGIGNSPALNVTDLLMLLNANPPGCRTPA</sequence>
<evidence type="ECO:0000313" key="2">
    <source>
        <dbReference type="Proteomes" id="UP000299102"/>
    </source>
</evidence>
<dbReference type="AlphaFoldDB" id="A0A4C1UAN6"/>
<name>A0A4C1UAN6_EUMVA</name>
<reference evidence="1 2" key="1">
    <citation type="journal article" date="2019" name="Commun. Biol.">
        <title>The bagworm genome reveals a unique fibroin gene that provides high tensile strength.</title>
        <authorList>
            <person name="Kono N."/>
            <person name="Nakamura H."/>
            <person name="Ohtoshi R."/>
            <person name="Tomita M."/>
            <person name="Numata K."/>
            <person name="Arakawa K."/>
        </authorList>
    </citation>
    <scope>NUCLEOTIDE SEQUENCE [LARGE SCALE GENOMIC DNA]</scope>
</reference>
<comment type="caution">
    <text evidence="1">The sequence shown here is derived from an EMBL/GenBank/DDBJ whole genome shotgun (WGS) entry which is preliminary data.</text>
</comment>
<dbReference type="Proteomes" id="UP000299102">
    <property type="component" value="Unassembled WGS sequence"/>
</dbReference>
<evidence type="ECO:0000313" key="1">
    <source>
        <dbReference type="EMBL" id="GBP22956.1"/>
    </source>
</evidence>
<keyword evidence="2" id="KW-1185">Reference proteome</keyword>
<proteinExistence type="predicted"/>